<sequence length="120" mass="12501">MKLFLVFLGGGLGAVARFTLTKAISDWAGIRFPWGILTCNLLGCFLIGLAAGHASKSAPDWFGPLLIVGFLGGFTTFSTFSNDSLSLIRSGEASLGLINILASVIPGVLAVWLGLRLTGS</sequence>
<keyword evidence="2 11" id="KW-1003">Cell membrane</keyword>
<dbReference type="GO" id="GO:0140114">
    <property type="term" value="P:cellular detoxification of fluoride"/>
    <property type="evidence" value="ECO:0007669"/>
    <property type="project" value="UniProtKB-UniRule"/>
</dbReference>
<evidence type="ECO:0000256" key="4">
    <source>
        <dbReference type="ARBA" id="ARBA00022692"/>
    </source>
</evidence>
<evidence type="ECO:0000313" key="12">
    <source>
        <dbReference type="EMBL" id="GHC50039.1"/>
    </source>
</evidence>
<accession>A0A918WGS8</accession>
<feature type="binding site" evidence="11">
    <location>
        <position position="72"/>
    </location>
    <ligand>
        <name>Na(+)</name>
        <dbReference type="ChEBI" id="CHEBI:29101"/>
        <note>structural</note>
    </ligand>
</feature>
<dbReference type="Pfam" id="PF02537">
    <property type="entry name" value="CRCB"/>
    <property type="match status" value="1"/>
</dbReference>
<dbReference type="NCBIfam" id="TIGR00494">
    <property type="entry name" value="crcB"/>
    <property type="match status" value="1"/>
</dbReference>
<dbReference type="RefSeq" id="WP_189569167.1">
    <property type="nucleotide sequence ID" value="NZ_BMXI01000005.1"/>
</dbReference>
<organism evidence="12 13">
    <name type="scientific">Roseibacillus persicicus</name>
    <dbReference type="NCBI Taxonomy" id="454148"/>
    <lineage>
        <taxon>Bacteria</taxon>
        <taxon>Pseudomonadati</taxon>
        <taxon>Verrucomicrobiota</taxon>
        <taxon>Verrucomicrobiia</taxon>
        <taxon>Verrucomicrobiales</taxon>
        <taxon>Verrucomicrobiaceae</taxon>
        <taxon>Roseibacillus</taxon>
    </lineage>
</organism>
<keyword evidence="7 11" id="KW-0472">Membrane</keyword>
<evidence type="ECO:0000256" key="8">
    <source>
        <dbReference type="ARBA" id="ARBA00023303"/>
    </source>
</evidence>
<proteinExistence type="inferred from homology"/>
<dbReference type="PANTHER" id="PTHR28259:SF1">
    <property type="entry name" value="FLUORIDE EXPORT PROTEIN 1-RELATED"/>
    <property type="match status" value="1"/>
</dbReference>
<keyword evidence="6 11" id="KW-0406">Ion transport</keyword>
<evidence type="ECO:0000256" key="9">
    <source>
        <dbReference type="ARBA" id="ARBA00035120"/>
    </source>
</evidence>
<keyword evidence="11" id="KW-0813">Transport</keyword>
<evidence type="ECO:0000256" key="3">
    <source>
        <dbReference type="ARBA" id="ARBA00022519"/>
    </source>
</evidence>
<keyword evidence="3" id="KW-0997">Cell inner membrane</keyword>
<keyword evidence="11" id="KW-0479">Metal-binding</keyword>
<feature type="binding site" evidence="11">
    <location>
        <position position="75"/>
    </location>
    <ligand>
        <name>Na(+)</name>
        <dbReference type="ChEBI" id="CHEBI:29101"/>
        <note>structural</note>
    </ligand>
</feature>
<feature type="transmembrane region" description="Helical" evidence="11">
    <location>
        <begin position="32"/>
        <end position="54"/>
    </location>
</feature>
<reference evidence="12" key="2">
    <citation type="submission" date="2020-09" db="EMBL/GenBank/DDBJ databases">
        <authorList>
            <person name="Sun Q."/>
            <person name="Kim S."/>
        </authorList>
    </citation>
    <scope>NUCLEOTIDE SEQUENCE</scope>
    <source>
        <strain evidence="12">KCTC 12988</strain>
    </source>
</reference>
<feature type="transmembrane region" description="Helical" evidence="11">
    <location>
        <begin position="61"/>
        <end position="81"/>
    </location>
</feature>
<dbReference type="GO" id="GO:0005886">
    <property type="term" value="C:plasma membrane"/>
    <property type="evidence" value="ECO:0007669"/>
    <property type="project" value="UniProtKB-SubCell"/>
</dbReference>
<protein>
    <recommendedName>
        <fullName evidence="11">Fluoride-specific ion channel FluC</fullName>
    </recommendedName>
</protein>
<gene>
    <name evidence="11 12" type="primary">crcB</name>
    <name evidence="11" type="synonym">fluC</name>
    <name evidence="12" type="ORF">GCM10007100_15090</name>
</gene>
<dbReference type="PANTHER" id="PTHR28259">
    <property type="entry name" value="FLUORIDE EXPORT PROTEIN 1-RELATED"/>
    <property type="match status" value="1"/>
</dbReference>
<feature type="transmembrane region" description="Helical" evidence="11">
    <location>
        <begin position="93"/>
        <end position="115"/>
    </location>
</feature>
<evidence type="ECO:0000256" key="7">
    <source>
        <dbReference type="ARBA" id="ARBA00023136"/>
    </source>
</evidence>
<keyword evidence="13" id="KW-1185">Reference proteome</keyword>
<evidence type="ECO:0000256" key="2">
    <source>
        <dbReference type="ARBA" id="ARBA00022475"/>
    </source>
</evidence>
<evidence type="ECO:0000256" key="6">
    <source>
        <dbReference type="ARBA" id="ARBA00023065"/>
    </source>
</evidence>
<dbReference type="EMBL" id="BMXI01000005">
    <property type="protein sequence ID" value="GHC50039.1"/>
    <property type="molecule type" value="Genomic_DNA"/>
</dbReference>
<keyword evidence="8 11" id="KW-0407">Ion channel</keyword>
<comment type="function">
    <text evidence="11">Fluoride-specific ion channel. Important for reducing fluoride concentration in the cell, thus reducing its toxicity.</text>
</comment>
<dbReference type="GO" id="GO:0062054">
    <property type="term" value="F:fluoride channel activity"/>
    <property type="evidence" value="ECO:0007669"/>
    <property type="project" value="UniProtKB-UniRule"/>
</dbReference>
<comment type="activity regulation">
    <text evidence="11">Na(+) is not transported, but it plays an essential structural role and its presence is essential for fluoride channel function.</text>
</comment>
<comment type="subcellular location">
    <subcellularLocation>
        <location evidence="1 11">Cell membrane</location>
        <topology evidence="1 11">Multi-pass membrane protein</topology>
    </subcellularLocation>
</comment>
<dbReference type="GO" id="GO:0046872">
    <property type="term" value="F:metal ion binding"/>
    <property type="evidence" value="ECO:0007669"/>
    <property type="project" value="UniProtKB-KW"/>
</dbReference>
<comment type="catalytic activity">
    <reaction evidence="10">
        <text>fluoride(in) = fluoride(out)</text>
        <dbReference type="Rhea" id="RHEA:76159"/>
        <dbReference type="ChEBI" id="CHEBI:17051"/>
    </reaction>
    <physiologicalReaction direction="left-to-right" evidence="10">
        <dbReference type="Rhea" id="RHEA:76160"/>
    </physiologicalReaction>
</comment>
<reference evidence="12" key="1">
    <citation type="journal article" date="2014" name="Int. J. Syst. Evol. Microbiol.">
        <title>Complete genome sequence of Corynebacterium casei LMG S-19264T (=DSM 44701T), isolated from a smear-ripened cheese.</title>
        <authorList>
            <consortium name="US DOE Joint Genome Institute (JGI-PGF)"/>
            <person name="Walter F."/>
            <person name="Albersmeier A."/>
            <person name="Kalinowski J."/>
            <person name="Ruckert C."/>
        </authorList>
    </citation>
    <scope>NUCLEOTIDE SEQUENCE</scope>
    <source>
        <strain evidence="12">KCTC 12988</strain>
    </source>
</reference>
<comment type="caution">
    <text evidence="12">The sequence shown here is derived from an EMBL/GenBank/DDBJ whole genome shotgun (WGS) entry which is preliminary data.</text>
</comment>
<dbReference type="InterPro" id="IPR003691">
    <property type="entry name" value="FluC"/>
</dbReference>
<evidence type="ECO:0000256" key="5">
    <source>
        <dbReference type="ARBA" id="ARBA00022989"/>
    </source>
</evidence>
<evidence type="ECO:0000256" key="1">
    <source>
        <dbReference type="ARBA" id="ARBA00004651"/>
    </source>
</evidence>
<name>A0A918WGS8_9BACT</name>
<comment type="similarity">
    <text evidence="9 11">Belongs to the fluoride channel Fluc/FEX (TC 1.A.43) family.</text>
</comment>
<keyword evidence="5 11" id="KW-1133">Transmembrane helix</keyword>
<evidence type="ECO:0000256" key="10">
    <source>
        <dbReference type="ARBA" id="ARBA00035585"/>
    </source>
</evidence>
<evidence type="ECO:0000313" key="13">
    <source>
        <dbReference type="Proteomes" id="UP000644507"/>
    </source>
</evidence>
<dbReference type="Proteomes" id="UP000644507">
    <property type="component" value="Unassembled WGS sequence"/>
</dbReference>
<evidence type="ECO:0000256" key="11">
    <source>
        <dbReference type="HAMAP-Rule" id="MF_00454"/>
    </source>
</evidence>
<keyword evidence="4 11" id="KW-0812">Transmembrane</keyword>
<dbReference type="AlphaFoldDB" id="A0A918WGS8"/>
<keyword evidence="11" id="KW-0915">Sodium</keyword>
<dbReference type="HAMAP" id="MF_00454">
    <property type="entry name" value="FluC"/>
    <property type="match status" value="1"/>
</dbReference>